<evidence type="ECO:0000313" key="4">
    <source>
        <dbReference type="Proteomes" id="UP001172457"/>
    </source>
</evidence>
<protein>
    <recommendedName>
        <fullName evidence="2">Neprosin PEP catalytic domain-containing protein</fullName>
    </recommendedName>
</protein>
<dbReference type="Gene3D" id="3.90.1320.10">
    <property type="entry name" value="Outer-capsid protein sigma 3, large lobe"/>
    <property type="match status" value="3"/>
</dbReference>
<proteinExistence type="predicted"/>
<keyword evidence="1" id="KW-0732">Signal</keyword>
<dbReference type="InterPro" id="IPR004314">
    <property type="entry name" value="Neprosin"/>
</dbReference>
<dbReference type="Pfam" id="PF14365">
    <property type="entry name" value="Neprosin_AP"/>
    <property type="match status" value="3"/>
</dbReference>
<sequence length="1118" mass="125347">MEFAARRFSIILICVLFFLFSSVFSISESKNTRLSETDLNRINKPFVKSIRSPDGDIIDCVLFHLQPAFDGQELKATMPLDPPIEASHRHSKVGTELELKQKWSSKGEACPDGTIPIRRTREYEIFRPIPISHFGKNISASIKTNSIFNGHEHAVGYAYGEFYGAKAILNVWAPNVSNPTEFSLSHVLIGSNIPTNALNAIEAGWQVSTKLGKDKSPRIYIYWTNDGYRSGCYNLLCSGFVQTSSKIALGAAIYPISAYDGPQFDITLSISKEPKSGNWWLKVGSSLVGYWPRTLFPNLQEKATLVEFGGEVYNGPLGPHTSAEMGSGHFPDEGFGKTTYIRNLEVIDTKHKANPLSSFSLFAEKRNCYNVTSGFADNWVFSIQQDNQVIPRVSESKTMKLIKTHLKKINKPFVKSIKSPDGDTIDCVLFHFQPAFDLPELKSTVPVNPPSEPSNGKSRTKIESKLKQIWSSKGDFCPDGTIPIRRTRKDDVLRSVPISKSRMKFNTPSNTDSIREGHEHAIGYVRGEYYGANATLNVWAPNVTNQKEFSLSQIWVVNDVRIETVNTIEVGWRVSPSVYEDNFPRLFIYWTSDGYRNGCYNLLCSGFVQTNSEIALGAAIDPISTYNNQQYDINLLVWKDPNSMNWWLKVGSSLVGYWPATLFPYLRDHATIIEFGGEVYNSQTSGSHTSTQMGSGHFPYEGFGKASYIRNIEVVDEKNKLNRVSDVNLYTNKPNCYDVTNNQLNSESKKMKLIKTHLKKINKPFVKSIKSPDGDIIDCVPFHIQPAFDLPELKSTALLNPPQEPSNRHSMTRMESKLKQKWSSKGESCPRGTIPIRRTSKYDILRSDSISRFGKKSNTRIMKNSVNLGHEYALGYVKGEYYGVNATLNVWAPNVTTKLGFSLSQIWLVTDVSRNSSMNTIEAGWQVSPSTCGDSSPRLFIYWTSDGYINGCYNLLCSGFVQTNDKIALGAAIDPISTYNDQQYDINLLIWKDPNSKNWWLRVGSSLVGYWPSTLFTDLREHATLVEFGGEVYNSEISDSHTSTQMGSGHFAEEGFGKASYIRNIEVVDGENKLNRVSDMTLYADKTNCYDVTSGSAHDWGSYIYFGGPGNNPNCPTN</sequence>
<name>A0AA38WN52_9ASTR</name>
<dbReference type="AlphaFoldDB" id="A0AA38WN52"/>
<feature type="domain" description="Neprosin PEP catalytic" evidence="2">
    <location>
        <begin position="862"/>
        <end position="1116"/>
    </location>
</feature>
<gene>
    <name evidence="3" type="ORF">OSB04_018601</name>
</gene>
<dbReference type="InterPro" id="IPR025521">
    <property type="entry name" value="Neprosin_propep"/>
</dbReference>
<evidence type="ECO:0000256" key="1">
    <source>
        <dbReference type="SAM" id="SignalP"/>
    </source>
</evidence>
<organism evidence="3 4">
    <name type="scientific">Centaurea solstitialis</name>
    <name type="common">yellow star-thistle</name>
    <dbReference type="NCBI Taxonomy" id="347529"/>
    <lineage>
        <taxon>Eukaryota</taxon>
        <taxon>Viridiplantae</taxon>
        <taxon>Streptophyta</taxon>
        <taxon>Embryophyta</taxon>
        <taxon>Tracheophyta</taxon>
        <taxon>Spermatophyta</taxon>
        <taxon>Magnoliopsida</taxon>
        <taxon>eudicotyledons</taxon>
        <taxon>Gunneridae</taxon>
        <taxon>Pentapetalae</taxon>
        <taxon>asterids</taxon>
        <taxon>campanulids</taxon>
        <taxon>Asterales</taxon>
        <taxon>Asteraceae</taxon>
        <taxon>Carduoideae</taxon>
        <taxon>Cardueae</taxon>
        <taxon>Centaureinae</taxon>
        <taxon>Centaurea</taxon>
    </lineage>
</organism>
<dbReference type="Pfam" id="PF03080">
    <property type="entry name" value="Neprosin"/>
    <property type="match status" value="3"/>
</dbReference>
<feature type="domain" description="Neprosin PEP catalytic" evidence="2">
    <location>
        <begin position="141"/>
        <end position="394"/>
    </location>
</feature>
<dbReference type="PROSITE" id="PS52045">
    <property type="entry name" value="NEPROSIN_PEP_CD"/>
    <property type="match status" value="3"/>
</dbReference>
<dbReference type="InterPro" id="IPR053168">
    <property type="entry name" value="Glutamic_endopeptidase"/>
</dbReference>
<feature type="domain" description="Neprosin PEP catalytic" evidence="2">
    <location>
        <begin position="508"/>
        <end position="762"/>
    </location>
</feature>
<feature type="chain" id="PRO_5041376286" description="Neprosin PEP catalytic domain-containing protein" evidence="1">
    <location>
        <begin position="26"/>
        <end position="1118"/>
    </location>
</feature>
<dbReference type="EMBL" id="JARYMX010000004">
    <property type="protein sequence ID" value="KAJ9554556.1"/>
    <property type="molecule type" value="Genomic_DNA"/>
</dbReference>
<reference evidence="3" key="1">
    <citation type="submission" date="2023-03" db="EMBL/GenBank/DDBJ databases">
        <title>Chromosome-scale reference genome and RAD-based genetic map of yellow starthistle (Centaurea solstitialis) reveal putative structural variation and QTLs associated with invader traits.</title>
        <authorList>
            <person name="Reatini B."/>
            <person name="Cang F.A."/>
            <person name="Jiang Q."/>
            <person name="Mckibben M.T.W."/>
            <person name="Barker M.S."/>
            <person name="Rieseberg L.H."/>
            <person name="Dlugosch K.M."/>
        </authorList>
    </citation>
    <scope>NUCLEOTIDE SEQUENCE</scope>
    <source>
        <strain evidence="3">CAN-66</strain>
        <tissue evidence="3">Leaf</tissue>
    </source>
</reference>
<dbReference type="PANTHER" id="PTHR31589">
    <property type="entry name" value="PROTEIN, PUTATIVE (DUF239)-RELATED-RELATED"/>
    <property type="match status" value="1"/>
</dbReference>
<dbReference type="Proteomes" id="UP001172457">
    <property type="component" value="Chromosome 4"/>
</dbReference>
<evidence type="ECO:0000313" key="3">
    <source>
        <dbReference type="EMBL" id="KAJ9554556.1"/>
    </source>
</evidence>
<dbReference type="PANTHER" id="PTHR31589:SF253">
    <property type="entry name" value="NEPROSIN"/>
    <property type="match status" value="1"/>
</dbReference>
<comment type="caution">
    <text evidence="3">The sequence shown here is derived from an EMBL/GenBank/DDBJ whole genome shotgun (WGS) entry which is preliminary data.</text>
</comment>
<feature type="signal peptide" evidence="1">
    <location>
        <begin position="1"/>
        <end position="25"/>
    </location>
</feature>
<accession>A0AA38WN52</accession>
<keyword evidence="4" id="KW-1185">Reference proteome</keyword>
<evidence type="ECO:0000259" key="2">
    <source>
        <dbReference type="PROSITE" id="PS52045"/>
    </source>
</evidence>